<evidence type="ECO:0000313" key="1">
    <source>
        <dbReference type="EMBL" id="MFC5547776.1"/>
    </source>
</evidence>
<dbReference type="EMBL" id="JBHSMZ010000002">
    <property type="protein sequence ID" value="MFC5547776.1"/>
    <property type="molecule type" value="Genomic_DNA"/>
</dbReference>
<organism evidence="1 2">
    <name type="scientific">Massilia aerilata</name>
    <dbReference type="NCBI Taxonomy" id="453817"/>
    <lineage>
        <taxon>Bacteria</taxon>
        <taxon>Pseudomonadati</taxon>
        <taxon>Pseudomonadota</taxon>
        <taxon>Betaproteobacteria</taxon>
        <taxon>Burkholderiales</taxon>
        <taxon>Oxalobacteraceae</taxon>
        <taxon>Telluria group</taxon>
        <taxon>Massilia</taxon>
    </lineage>
</organism>
<protein>
    <submittedName>
        <fullName evidence="1">Uncharacterized protein</fullName>
    </submittedName>
</protein>
<comment type="caution">
    <text evidence="1">The sequence shown here is derived from an EMBL/GenBank/DDBJ whole genome shotgun (WGS) entry which is preliminary data.</text>
</comment>
<name>A0ABW0RUR9_9BURK</name>
<reference evidence="2" key="1">
    <citation type="journal article" date="2019" name="Int. J. Syst. Evol. Microbiol.">
        <title>The Global Catalogue of Microorganisms (GCM) 10K type strain sequencing project: providing services to taxonomists for standard genome sequencing and annotation.</title>
        <authorList>
            <consortium name="The Broad Institute Genomics Platform"/>
            <consortium name="The Broad Institute Genome Sequencing Center for Infectious Disease"/>
            <person name="Wu L."/>
            <person name="Ma J."/>
        </authorList>
    </citation>
    <scope>NUCLEOTIDE SEQUENCE [LARGE SCALE GENOMIC DNA]</scope>
    <source>
        <strain evidence="2">CGMCC 4.5798</strain>
    </source>
</reference>
<gene>
    <name evidence="1" type="ORF">ACFPO9_04525</name>
</gene>
<sequence>MPAIKLDELENAAILVEDGAGSAHALVARDSGMIHLLNDEYMDEEAPLPGDIEAGGNYVPVPAASELGLGRELMRRFGIGHLQGDQQRLQDIFARQDPYDRFSRLLEERGLLDAWYGFRERETRAALEAWCRQHGLMFQ</sequence>
<accession>A0ABW0RUR9</accession>
<dbReference type="Proteomes" id="UP001596086">
    <property type="component" value="Unassembled WGS sequence"/>
</dbReference>
<evidence type="ECO:0000313" key="2">
    <source>
        <dbReference type="Proteomes" id="UP001596086"/>
    </source>
</evidence>
<keyword evidence="2" id="KW-1185">Reference proteome</keyword>
<proteinExistence type="predicted"/>
<dbReference type="RefSeq" id="WP_379767723.1">
    <property type="nucleotide sequence ID" value="NZ_JBHSMZ010000002.1"/>
</dbReference>